<proteinExistence type="predicted"/>
<name>A0A0M2NBY7_9FIRM</name>
<dbReference type="OrthoDB" id="9804380at2"/>
<dbReference type="STRING" id="270498.CHK_2605"/>
<evidence type="ECO:0000313" key="1">
    <source>
        <dbReference type="EMBL" id="KKI49989.1"/>
    </source>
</evidence>
<dbReference type="EMBL" id="LAYJ01000115">
    <property type="protein sequence ID" value="KKI49989.1"/>
    <property type="molecule type" value="Genomic_DNA"/>
</dbReference>
<accession>A0A0M2NBY7</accession>
<dbReference type="InterPro" id="IPR027417">
    <property type="entry name" value="P-loop_NTPase"/>
</dbReference>
<dbReference type="PANTHER" id="PTHR30121:SF12">
    <property type="entry name" value="TYPE IV SECRETION SYSTEM PROTEIN CAGE"/>
    <property type="match status" value="1"/>
</dbReference>
<protein>
    <recommendedName>
        <fullName evidence="3">TraG P-loop domain-containing protein</fullName>
    </recommendedName>
</protein>
<gene>
    <name evidence="1" type="ORF">CHK_2605</name>
</gene>
<dbReference type="Gene3D" id="3.40.50.300">
    <property type="entry name" value="P-loop containing nucleotide triphosphate hydrolases"/>
    <property type="match status" value="1"/>
</dbReference>
<dbReference type="RefSeq" id="WP_046444409.1">
    <property type="nucleotide sequence ID" value="NZ_LAYJ01000115.1"/>
</dbReference>
<dbReference type="AlphaFoldDB" id="A0A0M2NBY7"/>
<dbReference type="InterPro" id="IPR051162">
    <property type="entry name" value="T4SS_component"/>
</dbReference>
<comment type="caution">
    <text evidence="1">The sequence shown here is derived from an EMBL/GenBank/DDBJ whole genome shotgun (WGS) entry which is preliminary data.</text>
</comment>
<dbReference type="Gene3D" id="1.10.8.730">
    <property type="match status" value="1"/>
</dbReference>
<dbReference type="SUPFAM" id="SSF52540">
    <property type="entry name" value="P-loop containing nucleoside triphosphate hydrolases"/>
    <property type="match status" value="1"/>
</dbReference>
<evidence type="ECO:0000313" key="2">
    <source>
        <dbReference type="Proteomes" id="UP000034076"/>
    </source>
</evidence>
<organism evidence="1 2">
    <name type="scientific">Christensenella hongkongensis</name>
    <dbReference type="NCBI Taxonomy" id="270498"/>
    <lineage>
        <taxon>Bacteria</taxon>
        <taxon>Bacillati</taxon>
        <taxon>Bacillota</taxon>
        <taxon>Clostridia</taxon>
        <taxon>Christensenellales</taxon>
        <taxon>Christensenellaceae</taxon>
        <taxon>Christensenella</taxon>
    </lineage>
</organism>
<dbReference type="Proteomes" id="UP000034076">
    <property type="component" value="Unassembled WGS sequence"/>
</dbReference>
<reference evidence="1 2" key="1">
    <citation type="submission" date="2015-04" db="EMBL/GenBank/DDBJ databases">
        <title>Draft genome sequence of bacteremic isolate Catabacter hongkongensis type strain HKU16T.</title>
        <authorList>
            <person name="Lau S.K."/>
            <person name="Teng J.L."/>
            <person name="Huang Y."/>
            <person name="Curreem S.O."/>
            <person name="Tsui S.K."/>
            <person name="Woo P.C."/>
        </authorList>
    </citation>
    <scope>NUCLEOTIDE SEQUENCE [LARGE SCALE GENOMIC DNA]</scope>
    <source>
        <strain evidence="1 2">HKU16</strain>
    </source>
</reference>
<sequence>MAQWKPKQSKPVYKRPKSVQKSIPIKAVHPNGIFEHNGAFTMTGRFTDVNYQAAAPEEQKYIFAGYQELLKSFDIDELMKITLVNKKVNEATLHGDMFLPLKGDEFDEYREEINRVNRRRATEGTNNIVQEKYITVTTHRKKAADAQPWFTRMESTLKGALSKIDSNFERMGTEERLKIFYDYFRAGEEAQFHIDKELIGKRGHSVRDYIAPDGMEFHNDYFKIGKRYGRVLFLGEYPAYLRDTLITELMSLPKEMMLSIDMISKSREDSLQQVQRKLLSVETEIGNSTKKANEQGNYNATVPPRLEEKRNGLTEIIRLIREYDQRIVWAQVNLFHMADSLRELDNDTEAIVAIGQGYMCRFQTAMYRQECGLNTVLPYGLWYMDSLRTLTTENAATLLPFVSEEIWDKGGICYGINMISKHLVIADRRELLTPHSVWAGLPGGGKSMGYKLEFTNVFLNTNDDILILDPEREAFPVVKMFGGEVLHMSAGSQMHLNALDMMQYVEKGDDPLAIKGEFVLTIIEMAIGRGNITPKQQSIIDRCARRVLMSGMSGRRKNPVTLRDLYQAIKKQPEPEAQDIATCMEMYVLGSLNMFSKATNVNTKSRLLCYDIRDLGEKLKPLAMTIVLDAIQNRVAYNRSIGKRTWVYIDEFWLMYRDEYTAKFFDAFYRRMRKYGCLIGAMSQNVSSLLHSEYGRDMISNCQFLMLFSQSESDRKALGELLNLSERQMDYLSNAKAGCGLMRRGSVVVPFDGRFDQDTKLYRAMTTKIEEVDTLAG</sequence>
<dbReference type="PATRIC" id="fig|270498.16.peg.1353"/>
<evidence type="ECO:0008006" key="3">
    <source>
        <dbReference type="Google" id="ProtNLM"/>
    </source>
</evidence>
<dbReference type="CDD" id="cd01127">
    <property type="entry name" value="TrwB_TraG_TraD_VirD4"/>
    <property type="match status" value="1"/>
</dbReference>
<keyword evidence="2" id="KW-1185">Reference proteome</keyword>
<dbReference type="PANTHER" id="PTHR30121">
    <property type="entry name" value="UNCHARACTERIZED PROTEIN YJGR-RELATED"/>
    <property type="match status" value="1"/>
</dbReference>
<dbReference type="NCBIfam" id="NF045971">
    <property type="entry name" value="conju_CD1110"/>
    <property type="match status" value="1"/>
</dbReference>